<keyword evidence="1" id="KW-0472">Membrane</keyword>
<name>A0A7R6STZ5_9GAMM</name>
<keyword evidence="1" id="KW-1133">Transmembrane helix</keyword>
<evidence type="ECO:0000256" key="1">
    <source>
        <dbReference type="SAM" id="Phobius"/>
    </source>
</evidence>
<reference evidence="2 3" key="1">
    <citation type="journal article" date="2008" name="Int. J. Syst. Evol. Microbiol.">
        <title>Amphritea japonica sp. nov. and Amphritea balenae sp. nov., isolated from the sediment adjacent to sperm whale carcasses off Kagoshima, Japan.</title>
        <authorList>
            <person name="Miyazaki M."/>
            <person name="Nogi Y."/>
            <person name="Fujiwara Y."/>
            <person name="Kawato M."/>
            <person name="Nagahama T."/>
            <person name="Kubokawa K."/>
            <person name="Horikoshi K."/>
        </authorList>
    </citation>
    <scope>NUCLEOTIDE SEQUENCE [LARGE SCALE GENOMIC DNA]</scope>
    <source>
        <strain evidence="2 3">ATCC BAA-1530</strain>
    </source>
</reference>
<evidence type="ECO:0000313" key="2">
    <source>
        <dbReference type="EMBL" id="BBB27929.1"/>
    </source>
</evidence>
<proteinExistence type="predicted"/>
<protein>
    <submittedName>
        <fullName evidence="2">Uncharacterized protein</fullName>
    </submittedName>
</protein>
<feature type="transmembrane region" description="Helical" evidence="1">
    <location>
        <begin position="45"/>
        <end position="67"/>
    </location>
</feature>
<dbReference type="EMBL" id="AP014545">
    <property type="protein sequence ID" value="BBB27929.1"/>
    <property type="molecule type" value="Genomic_DNA"/>
</dbReference>
<dbReference type="RefSeq" id="WP_236588733.1">
    <property type="nucleotide sequence ID" value="NZ_AP014545.1"/>
</dbReference>
<sequence length="70" mass="7584">MAVFWSEQSAVNECLSAGGSFDYLISACDMTQSHPFVPFGARNPLFVNLTMLASAVGFGFCLIGLYVRAR</sequence>
<accession>A0A7R6STZ5</accession>
<evidence type="ECO:0000313" key="3">
    <source>
        <dbReference type="Proteomes" id="UP000595663"/>
    </source>
</evidence>
<dbReference type="Proteomes" id="UP000595663">
    <property type="component" value="Chromosome"/>
</dbReference>
<dbReference type="AlphaFoldDB" id="A0A7R6STZ5"/>
<organism evidence="2 3">
    <name type="scientific">Amphritea japonica ATCC BAA-1530</name>
    <dbReference type="NCBI Taxonomy" id="1278309"/>
    <lineage>
        <taxon>Bacteria</taxon>
        <taxon>Pseudomonadati</taxon>
        <taxon>Pseudomonadota</taxon>
        <taxon>Gammaproteobacteria</taxon>
        <taxon>Oceanospirillales</taxon>
        <taxon>Oceanospirillaceae</taxon>
        <taxon>Amphritea</taxon>
    </lineage>
</organism>
<keyword evidence="1" id="KW-0812">Transmembrane</keyword>
<dbReference type="KEGG" id="ajp:AMJAP_3344"/>
<keyword evidence="3" id="KW-1185">Reference proteome</keyword>
<gene>
    <name evidence="2" type="ORF">AMJAP_3344</name>
</gene>